<dbReference type="Proteomes" id="UP001501508">
    <property type="component" value="Unassembled WGS sequence"/>
</dbReference>
<accession>A0ABP8LTX4</accession>
<proteinExistence type="predicted"/>
<keyword evidence="3" id="KW-1185">Reference proteome</keyword>
<evidence type="ECO:0000313" key="3">
    <source>
        <dbReference type="Proteomes" id="UP001501508"/>
    </source>
</evidence>
<feature type="signal peptide" evidence="1">
    <location>
        <begin position="1"/>
        <end position="22"/>
    </location>
</feature>
<protein>
    <recommendedName>
        <fullName evidence="4">Transporter</fullName>
    </recommendedName>
</protein>
<organism evidence="2 3">
    <name type="scientific">Ravibacter arvi</name>
    <dbReference type="NCBI Taxonomy" id="2051041"/>
    <lineage>
        <taxon>Bacteria</taxon>
        <taxon>Pseudomonadati</taxon>
        <taxon>Bacteroidota</taxon>
        <taxon>Cytophagia</taxon>
        <taxon>Cytophagales</taxon>
        <taxon>Spirosomataceae</taxon>
        <taxon>Ravibacter</taxon>
    </lineage>
</organism>
<evidence type="ECO:0008006" key="4">
    <source>
        <dbReference type="Google" id="ProtNLM"/>
    </source>
</evidence>
<evidence type="ECO:0000256" key="1">
    <source>
        <dbReference type="SAM" id="SignalP"/>
    </source>
</evidence>
<comment type="caution">
    <text evidence="2">The sequence shown here is derived from an EMBL/GenBank/DDBJ whole genome shotgun (WGS) entry which is preliminary data.</text>
</comment>
<dbReference type="EMBL" id="BAABEY010000012">
    <property type="protein sequence ID" value="GAA4435206.1"/>
    <property type="molecule type" value="Genomic_DNA"/>
</dbReference>
<gene>
    <name evidence="2" type="ORF">GCM10023091_11220</name>
</gene>
<evidence type="ECO:0000313" key="2">
    <source>
        <dbReference type="EMBL" id="GAA4435206.1"/>
    </source>
</evidence>
<dbReference type="RefSeq" id="WP_345027111.1">
    <property type="nucleotide sequence ID" value="NZ_BAABEY010000012.1"/>
</dbReference>
<reference evidence="3" key="1">
    <citation type="journal article" date="2019" name="Int. J. Syst. Evol. Microbiol.">
        <title>The Global Catalogue of Microorganisms (GCM) 10K type strain sequencing project: providing services to taxonomists for standard genome sequencing and annotation.</title>
        <authorList>
            <consortium name="The Broad Institute Genomics Platform"/>
            <consortium name="The Broad Institute Genome Sequencing Center for Infectious Disease"/>
            <person name="Wu L."/>
            <person name="Ma J."/>
        </authorList>
    </citation>
    <scope>NUCLEOTIDE SEQUENCE [LARGE SCALE GENOMIC DNA]</scope>
    <source>
        <strain evidence="3">JCM 31920</strain>
    </source>
</reference>
<name>A0ABP8LTX4_9BACT</name>
<keyword evidence="1" id="KW-0732">Signal</keyword>
<feature type="chain" id="PRO_5046929960" description="Transporter" evidence="1">
    <location>
        <begin position="23"/>
        <end position="304"/>
    </location>
</feature>
<sequence length="304" mass="33391">MKTSFPFILTALLLVAVIPGKACDVCGCANSGSYFGLMPQSHKSIVGVRYNYLHFETHPGNKLLFTKETFHVAEAFARFFPLKRVQVMAFVPYRFDQQVTSAITKKNSGLGDISALASYNIFNSLMDGSSSSGLTHSLMLGGGIKLPTGRFRFNEDDPLQVANANFQLGTGSVDFIANAFYNLNWEKWGLSANVSRKFNTKNAENYRFGDQVYGTAELFRSIETGFGSLVPSIGVYAEHMGYGSKDGVKLDMTGGSLINGTAGLNWFTEKWTLGINAQLPIAQNSASGHVYLRDRFQVQLGFLF</sequence>